<comment type="caution">
    <text evidence="6">The sequence shown here is derived from an EMBL/GenBank/DDBJ whole genome shotgun (WGS) entry which is preliminary data.</text>
</comment>
<dbReference type="Proteomes" id="UP000815325">
    <property type="component" value="Unassembled WGS sequence"/>
</dbReference>
<keyword evidence="3 5" id="KW-1133">Transmembrane helix</keyword>
<evidence type="ECO:0000256" key="4">
    <source>
        <dbReference type="ARBA" id="ARBA00023136"/>
    </source>
</evidence>
<dbReference type="Pfam" id="PF01956">
    <property type="entry name" value="EMC3_TMCO1"/>
    <property type="match status" value="1"/>
</dbReference>
<evidence type="ECO:0000313" key="6">
    <source>
        <dbReference type="EMBL" id="KAF5841471.1"/>
    </source>
</evidence>
<evidence type="ECO:0000256" key="3">
    <source>
        <dbReference type="ARBA" id="ARBA00022989"/>
    </source>
</evidence>
<feature type="transmembrane region" description="Helical" evidence="5">
    <location>
        <begin position="39"/>
        <end position="57"/>
    </location>
</feature>
<evidence type="ECO:0000256" key="1">
    <source>
        <dbReference type="ARBA" id="ARBA00004141"/>
    </source>
</evidence>
<dbReference type="InterPro" id="IPR002809">
    <property type="entry name" value="EMC3/TMCO1"/>
</dbReference>
<evidence type="ECO:0000313" key="7">
    <source>
        <dbReference type="Proteomes" id="UP000815325"/>
    </source>
</evidence>
<reference evidence="6" key="1">
    <citation type="submission" date="2017-08" db="EMBL/GenBank/DDBJ databases">
        <authorList>
            <person name="Polle J.E."/>
            <person name="Barry K."/>
            <person name="Cushman J."/>
            <person name="Schmutz J."/>
            <person name="Tran D."/>
            <person name="Hathwaick L.T."/>
            <person name="Yim W.C."/>
            <person name="Jenkins J."/>
            <person name="Mckie-Krisberg Z.M."/>
            <person name="Prochnik S."/>
            <person name="Lindquist E."/>
            <person name="Dockter R.B."/>
            <person name="Adam C."/>
            <person name="Molina H."/>
            <person name="Bunkerborg J."/>
            <person name="Jin E."/>
            <person name="Buchheim M."/>
            <person name="Magnuson J."/>
        </authorList>
    </citation>
    <scope>NUCLEOTIDE SEQUENCE</scope>
    <source>
        <strain evidence="6">CCAP 19/18</strain>
    </source>
</reference>
<keyword evidence="2 5" id="KW-0812">Transmembrane</keyword>
<comment type="subcellular location">
    <subcellularLocation>
        <location evidence="1">Membrane</location>
        <topology evidence="1">Multi-pass membrane protein</topology>
    </subcellularLocation>
</comment>
<protein>
    <submittedName>
        <fullName evidence="6">Uncharacterized protein</fullName>
    </submittedName>
</protein>
<evidence type="ECO:0000256" key="5">
    <source>
        <dbReference type="SAM" id="Phobius"/>
    </source>
</evidence>
<accession>A0ABQ7H3T0</accession>
<evidence type="ECO:0000256" key="2">
    <source>
        <dbReference type="ARBA" id="ARBA00022692"/>
    </source>
</evidence>
<proteinExistence type="predicted"/>
<organism evidence="6 7">
    <name type="scientific">Dunaliella salina</name>
    <name type="common">Green alga</name>
    <name type="synonym">Protococcus salinus</name>
    <dbReference type="NCBI Taxonomy" id="3046"/>
    <lineage>
        <taxon>Eukaryota</taxon>
        <taxon>Viridiplantae</taxon>
        <taxon>Chlorophyta</taxon>
        <taxon>core chlorophytes</taxon>
        <taxon>Chlorophyceae</taxon>
        <taxon>CS clade</taxon>
        <taxon>Chlamydomonadales</taxon>
        <taxon>Dunaliellaceae</taxon>
        <taxon>Dunaliella</taxon>
    </lineage>
</organism>
<sequence>LKSDLAHSAELNKQTKKRGKLIAHQKRNAQVFTYQLKQMAINLVVMGSTLLIVTYYYKGVTVAKLPFQPPVLMAKLTHRWYTCGRFNARAEGTCGAHVAGSMHRWCTCGSFNVKV</sequence>
<keyword evidence="4 5" id="KW-0472">Membrane</keyword>
<keyword evidence="7" id="KW-1185">Reference proteome</keyword>
<feature type="non-terminal residue" evidence="6">
    <location>
        <position position="1"/>
    </location>
</feature>
<dbReference type="EMBL" id="MU069484">
    <property type="protein sequence ID" value="KAF5841471.1"/>
    <property type="molecule type" value="Genomic_DNA"/>
</dbReference>
<gene>
    <name evidence="6" type="ORF">DUNSADRAFT_12636</name>
</gene>
<name>A0ABQ7H3T0_DUNSA</name>